<name>A0A4V1IUB5_9FUNG</name>
<evidence type="ECO:0008006" key="3">
    <source>
        <dbReference type="Google" id="ProtNLM"/>
    </source>
</evidence>
<protein>
    <recommendedName>
        <fullName evidence="3">BRCA1/BRCA2-containing complex subunit 45</fullName>
    </recommendedName>
</protein>
<dbReference type="EMBL" id="ML014243">
    <property type="protein sequence ID" value="RKO99978.1"/>
    <property type="molecule type" value="Genomic_DNA"/>
</dbReference>
<keyword evidence="2" id="KW-1185">Reference proteome</keyword>
<organism evidence="1 2">
    <name type="scientific">Caulochytrium protostelioides</name>
    <dbReference type="NCBI Taxonomy" id="1555241"/>
    <lineage>
        <taxon>Eukaryota</taxon>
        <taxon>Fungi</taxon>
        <taxon>Fungi incertae sedis</taxon>
        <taxon>Chytridiomycota</taxon>
        <taxon>Chytridiomycota incertae sedis</taxon>
        <taxon>Chytridiomycetes</taxon>
        <taxon>Caulochytriales</taxon>
        <taxon>Caulochytriaceae</taxon>
        <taxon>Caulochytrium</taxon>
    </lineage>
</organism>
<accession>A0A4V1IUB5</accession>
<gene>
    <name evidence="1" type="ORF">CXG81DRAFT_27296</name>
</gene>
<reference evidence="2" key="1">
    <citation type="journal article" date="2018" name="Nat. Microbiol.">
        <title>Leveraging single-cell genomics to expand the fungal tree of life.</title>
        <authorList>
            <person name="Ahrendt S.R."/>
            <person name="Quandt C.A."/>
            <person name="Ciobanu D."/>
            <person name="Clum A."/>
            <person name="Salamov A."/>
            <person name="Andreopoulos B."/>
            <person name="Cheng J.F."/>
            <person name="Woyke T."/>
            <person name="Pelin A."/>
            <person name="Henrissat B."/>
            <person name="Reynolds N.K."/>
            <person name="Benny G.L."/>
            <person name="Smith M.E."/>
            <person name="James T.Y."/>
            <person name="Grigoriev I.V."/>
        </authorList>
    </citation>
    <scope>NUCLEOTIDE SEQUENCE [LARGE SCALE GENOMIC DNA]</scope>
    <source>
        <strain evidence="2">ATCC 52028</strain>
    </source>
</reference>
<sequence length="555" mass="59492">MLPAPSTASPDARVPPILEAAAAAAAAPDVTATVAGAVDVNVAADSPHATMNVDAALPHLARVITQLLASRPEYRVLRSGTASAGDVLREQRAARPCASAASPALAGVESGGPVAWVTLMRRYPGELAPSTCELKLAYVPLACDPTPMPTPAGDIDGTQETEETGQWLCAMVRFAALQTTPGAADFDVARDASPLHELVAYLDGAWATMSMERTRLACDALAVWHHGLDRAAVGPLARLGSTVRHVVYALIEAQLRFPELRLDICFPIKQDADDADDGYGDAGGIARKQTFAIVLTRPCRTPALSLLAPAAPLWQSLVIDLTAAGGTADDADGIAVAVSGLDRIAAPERDFLQRVASERTTWRRLAAGLAPNQDGRVAVAARLAQSDAVWEDEAARLLRLRARRRAFLAALTAVLAPHVLEWNSQTCDFAAFYFERPLRPRPAAAPEDPRMGGLADADVINRRGMLGARVHVHLSPKFPLVPPSVVLIPIHYGVLPLDDHDHDHEATMADAYPDARCVTIDAAAWQAHDDMDQRALALRQRITTEVWRIKPRRRH</sequence>
<evidence type="ECO:0000313" key="1">
    <source>
        <dbReference type="EMBL" id="RKO99978.1"/>
    </source>
</evidence>
<dbReference type="AlphaFoldDB" id="A0A4V1IUB5"/>
<proteinExistence type="predicted"/>
<dbReference type="Proteomes" id="UP000274922">
    <property type="component" value="Unassembled WGS sequence"/>
</dbReference>
<evidence type="ECO:0000313" key="2">
    <source>
        <dbReference type="Proteomes" id="UP000274922"/>
    </source>
</evidence>